<evidence type="ECO:0000256" key="3">
    <source>
        <dbReference type="ARBA" id="ARBA00023274"/>
    </source>
</evidence>
<comment type="similarity">
    <text evidence="1">Belongs to the bacterial ribosomal protein bS18 family.</text>
</comment>
<dbReference type="AlphaFoldDB" id="S3DTS1"/>
<gene>
    <name evidence="6" type="ORF">GLAREA_11020</name>
</gene>
<reference evidence="6 7" key="1">
    <citation type="journal article" date="2013" name="BMC Genomics">
        <title>Genomics-driven discovery of the pneumocandin biosynthetic gene cluster in the fungus Glarea lozoyensis.</title>
        <authorList>
            <person name="Chen L."/>
            <person name="Yue Q."/>
            <person name="Zhang X."/>
            <person name="Xiang M."/>
            <person name="Wang C."/>
            <person name="Li S."/>
            <person name="Che Y."/>
            <person name="Ortiz-Lopez F.J."/>
            <person name="Bills G.F."/>
            <person name="Liu X."/>
            <person name="An Z."/>
        </authorList>
    </citation>
    <scope>NUCLEOTIDE SEQUENCE [LARGE SCALE GENOMIC DNA]</scope>
    <source>
        <strain evidence="7">ATCC 20868 / MF5171</strain>
    </source>
</reference>
<dbReference type="SUPFAM" id="SSF46911">
    <property type="entry name" value="Ribosomal protein S18"/>
    <property type="match status" value="1"/>
</dbReference>
<name>S3DTS1_GLAL2</name>
<keyword evidence="2 6" id="KW-0689">Ribosomal protein</keyword>
<sequence>MPPPRLQCLNGMRSSLGKASNLGAAFSTSSNVRAEGPRQPNPSSSTLPNSNNDTRFPTFARTAPPNAVNLPTGSRSNVDYGDGGEKTLRIAKLLNKQILRKERNDRDTRNQKTDPTSALSAKEEMQLNENSLALSKQITRRYAAGDVYAPHDLHWVEMQKWKARSRPKYDAFDALDMKPLDHYRNFSMVSEYMTPMGRIKHSKETGLRPVNQRRIARTIRRTIGMGLMPSVHKHPEILMKAHSKAQFYRPNGVR</sequence>
<evidence type="ECO:0000256" key="1">
    <source>
        <dbReference type="ARBA" id="ARBA00005589"/>
    </source>
</evidence>
<dbReference type="GO" id="GO:0005763">
    <property type="term" value="C:mitochondrial small ribosomal subunit"/>
    <property type="evidence" value="ECO:0007669"/>
    <property type="project" value="TreeGrafter"/>
</dbReference>
<feature type="region of interest" description="Disordered" evidence="5">
    <location>
        <begin position="99"/>
        <end position="125"/>
    </location>
</feature>
<dbReference type="InterPro" id="IPR001648">
    <property type="entry name" value="Ribosomal_bS18"/>
</dbReference>
<dbReference type="Proteomes" id="UP000016922">
    <property type="component" value="Unassembled WGS sequence"/>
</dbReference>
<dbReference type="PANTHER" id="PTHR13479:SF40">
    <property type="entry name" value="SMALL RIBOSOMAL SUBUNIT PROTEIN BS18M"/>
    <property type="match status" value="1"/>
</dbReference>
<dbReference type="Pfam" id="PF01084">
    <property type="entry name" value="Ribosomal_S18"/>
    <property type="match status" value="1"/>
</dbReference>
<dbReference type="HOGENOM" id="CLU_082177_0_1_1"/>
<dbReference type="KEGG" id="glz:GLAREA_11020"/>
<dbReference type="Gene3D" id="4.10.640.10">
    <property type="entry name" value="Ribosomal protein S18"/>
    <property type="match status" value="1"/>
</dbReference>
<dbReference type="PANTHER" id="PTHR13479">
    <property type="entry name" value="30S RIBOSOMAL PROTEIN S18"/>
    <property type="match status" value="1"/>
</dbReference>
<dbReference type="OMA" id="KQIHRRW"/>
<keyword evidence="3" id="KW-0687">Ribonucleoprotein</keyword>
<dbReference type="RefSeq" id="XP_008077400.1">
    <property type="nucleotide sequence ID" value="XM_008079209.1"/>
</dbReference>
<dbReference type="GeneID" id="19470062"/>
<keyword evidence="7" id="KW-1185">Reference proteome</keyword>
<dbReference type="eggNOG" id="KOG3162">
    <property type="taxonomic scope" value="Eukaryota"/>
</dbReference>
<feature type="compositionally biased region" description="Basic and acidic residues" evidence="5">
    <location>
        <begin position="99"/>
        <end position="112"/>
    </location>
</feature>
<proteinExistence type="inferred from homology"/>
<evidence type="ECO:0000256" key="5">
    <source>
        <dbReference type="SAM" id="MobiDB-lite"/>
    </source>
</evidence>
<dbReference type="InterPro" id="IPR036870">
    <property type="entry name" value="Ribosomal_bS18_sf"/>
</dbReference>
<feature type="region of interest" description="Disordered" evidence="5">
    <location>
        <begin position="29"/>
        <end position="81"/>
    </location>
</feature>
<accession>S3DTS1</accession>
<evidence type="ECO:0000256" key="2">
    <source>
        <dbReference type="ARBA" id="ARBA00022980"/>
    </source>
</evidence>
<dbReference type="GO" id="GO:0070181">
    <property type="term" value="F:small ribosomal subunit rRNA binding"/>
    <property type="evidence" value="ECO:0007669"/>
    <property type="project" value="TreeGrafter"/>
</dbReference>
<organism evidence="6 7">
    <name type="scientific">Glarea lozoyensis (strain ATCC 20868 / MF5171)</name>
    <dbReference type="NCBI Taxonomy" id="1116229"/>
    <lineage>
        <taxon>Eukaryota</taxon>
        <taxon>Fungi</taxon>
        <taxon>Dikarya</taxon>
        <taxon>Ascomycota</taxon>
        <taxon>Pezizomycotina</taxon>
        <taxon>Leotiomycetes</taxon>
        <taxon>Helotiales</taxon>
        <taxon>Helotiaceae</taxon>
        <taxon>Glarea</taxon>
    </lineage>
</organism>
<dbReference type="OrthoDB" id="21463at2759"/>
<dbReference type="STRING" id="1116229.S3DTS1"/>
<dbReference type="FunFam" id="4.10.640.10:FF:000013">
    <property type="entry name" value="37S ribosomal protein S18"/>
    <property type="match status" value="1"/>
</dbReference>
<evidence type="ECO:0000256" key="4">
    <source>
        <dbReference type="ARBA" id="ARBA00035264"/>
    </source>
</evidence>
<evidence type="ECO:0000313" key="7">
    <source>
        <dbReference type="Proteomes" id="UP000016922"/>
    </source>
</evidence>
<dbReference type="EMBL" id="KE145354">
    <property type="protein sequence ID" value="EPE35321.1"/>
    <property type="molecule type" value="Genomic_DNA"/>
</dbReference>
<dbReference type="GO" id="GO:0032543">
    <property type="term" value="P:mitochondrial translation"/>
    <property type="evidence" value="ECO:0007669"/>
    <property type="project" value="TreeGrafter"/>
</dbReference>
<protein>
    <recommendedName>
        <fullName evidence="4">Small ribosomal subunit protein bS18m</fullName>
    </recommendedName>
</protein>
<feature type="compositionally biased region" description="Low complexity" evidence="5">
    <location>
        <begin position="41"/>
        <end position="52"/>
    </location>
</feature>
<evidence type="ECO:0000313" key="6">
    <source>
        <dbReference type="EMBL" id="EPE35321.1"/>
    </source>
</evidence>
<dbReference type="GO" id="GO:0003735">
    <property type="term" value="F:structural constituent of ribosome"/>
    <property type="evidence" value="ECO:0007669"/>
    <property type="project" value="InterPro"/>
</dbReference>